<reference evidence="1" key="1">
    <citation type="submission" date="2018-02" db="EMBL/GenBank/DDBJ databases">
        <title>Rhizophora mucronata_Transcriptome.</title>
        <authorList>
            <person name="Meera S.P."/>
            <person name="Sreeshan A."/>
            <person name="Augustine A."/>
        </authorList>
    </citation>
    <scope>NUCLEOTIDE SEQUENCE</scope>
    <source>
        <tissue evidence="1">Leaf</tissue>
    </source>
</reference>
<name>A0A2P2Q174_RHIMU</name>
<dbReference type="EMBL" id="GGEC01080234">
    <property type="protein sequence ID" value="MBX60718.1"/>
    <property type="molecule type" value="Transcribed_RNA"/>
</dbReference>
<accession>A0A2P2Q174</accession>
<dbReference type="AlphaFoldDB" id="A0A2P2Q174"/>
<proteinExistence type="predicted"/>
<sequence>MMFICLFLLLWEESIFHSIAS</sequence>
<protein>
    <submittedName>
        <fullName evidence="1">Uncharacterized protein</fullName>
    </submittedName>
</protein>
<evidence type="ECO:0000313" key="1">
    <source>
        <dbReference type="EMBL" id="MBX60718.1"/>
    </source>
</evidence>
<organism evidence="1">
    <name type="scientific">Rhizophora mucronata</name>
    <name type="common">Asiatic mangrove</name>
    <dbReference type="NCBI Taxonomy" id="61149"/>
    <lineage>
        <taxon>Eukaryota</taxon>
        <taxon>Viridiplantae</taxon>
        <taxon>Streptophyta</taxon>
        <taxon>Embryophyta</taxon>
        <taxon>Tracheophyta</taxon>
        <taxon>Spermatophyta</taxon>
        <taxon>Magnoliopsida</taxon>
        <taxon>eudicotyledons</taxon>
        <taxon>Gunneridae</taxon>
        <taxon>Pentapetalae</taxon>
        <taxon>rosids</taxon>
        <taxon>fabids</taxon>
        <taxon>Malpighiales</taxon>
        <taxon>Rhizophoraceae</taxon>
        <taxon>Rhizophora</taxon>
    </lineage>
</organism>